<gene>
    <name evidence="1" type="ORF">E6K72_00195</name>
</gene>
<proteinExistence type="predicted"/>
<organism evidence="1 2">
    <name type="scientific">Eiseniibacteriota bacterium</name>
    <dbReference type="NCBI Taxonomy" id="2212470"/>
    <lineage>
        <taxon>Bacteria</taxon>
        <taxon>Candidatus Eiseniibacteriota</taxon>
    </lineage>
</organism>
<evidence type="ECO:0000313" key="2">
    <source>
        <dbReference type="Proteomes" id="UP000317716"/>
    </source>
</evidence>
<dbReference type="EMBL" id="VBOS01000007">
    <property type="protein sequence ID" value="TMQ60853.1"/>
    <property type="molecule type" value="Genomic_DNA"/>
</dbReference>
<protein>
    <submittedName>
        <fullName evidence="1">YaeQ family protein</fullName>
    </submittedName>
</protein>
<sequence>MALGATVHQFSVQLSHVDRDVYESIDLRVARHPSESEPFLCARVLSFCLEHREGLAFSKGLADPDQPALEVRDRTGAMRAWIEIGAPDAARLHRAAKAAPRVAVYTHHDAERYWGSLAGKRIHRAESLELYGLDRALVAALVSRLERRTTFDLSVTDGMLYLTIGRESIAGALKTFRLAGQGGRD</sequence>
<evidence type="ECO:0000313" key="1">
    <source>
        <dbReference type="EMBL" id="TMQ60853.1"/>
    </source>
</evidence>
<dbReference type="Pfam" id="PF07152">
    <property type="entry name" value="YaeQ"/>
    <property type="match status" value="1"/>
</dbReference>
<dbReference type="AlphaFoldDB" id="A0A538TB28"/>
<dbReference type="Gene3D" id="3.10.640.10">
    <property type="entry name" value="Restriction endonuclease-like alpha-beta roll domain"/>
    <property type="match status" value="1"/>
</dbReference>
<name>A0A538TB28_UNCEI</name>
<reference evidence="1 2" key="1">
    <citation type="journal article" date="2019" name="Nat. Microbiol.">
        <title>Mediterranean grassland soil C-N compound turnover is dependent on rainfall and depth, and is mediated by genomically divergent microorganisms.</title>
        <authorList>
            <person name="Diamond S."/>
            <person name="Andeer P.F."/>
            <person name="Li Z."/>
            <person name="Crits-Christoph A."/>
            <person name="Burstein D."/>
            <person name="Anantharaman K."/>
            <person name="Lane K.R."/>
            <person name="Thomas B.C."/>
            <person name="Pan C."/>
            <person name="Northen T.R."/>
            <person name="Banfield J.F."/>
        </authorList>
    </citation>
    <scope>NUCLEOTIDE SEQUENCE [LARGE SCALE GENOMIC DNA]</scope>
    <source>
        <strain evidence="1">WS_2</strain>
    </source>
</reference>
<dbReference type="InterPro" id="IPR038590">
    <property type="entry name" value="YaeQ_sf"/>
</dbReference>
<dbReference type="InterPro" id="IPR009822">
    <property type="entry name" value="YaeQ"/>
</dbReference>
<dbReference type="SUPFAM" id="SSF52980">
    <property type="entry name" value="Restriction endonuclease-like"/>
    <property type="match status" value="1"/>
</dbReference>
<accession>A0A538TB28</accession>
<dbReference type="PANTHER" id="PTHR38784:SF1">
    <property type="entry name" value="SUCROSE PHOSPHORYLASE"/>
    <property type="match status" value="1"/>
</dbReference>
<dbReference type="PANTHER" id="PTHR38784">
    <property type="entry name" value="SUCROSE PHOSPHORYLASE"/>
    <property type="match status" value="1"/>
</dbReference>
<comment type="caution">
    <text evidence="1">The sequence shown here is derived from an EMBL/GenBank/DDBJ whole genome shotgun (WGS) entry which is preliminary data.</text>
</comment>
<dbReference type="InterPro" id="IPR011335">
    <property type="entry name" value="Restrct_endonuc-II-like"/>
</dbReference>
<dbReference type="SMART" id="SM01322">
    <property type="entry name" value="YaeQ"/>
    <property type="match status" value="1"/>
</dbReference>
<dbReference type="PIRSF" id="PIRSF011484">
    <property type="entry name" value="YaeQ"/>
    <property type="match status" value="1"/>
</dbReference>
<dbReference type="Proteomes" id="UP000317716">
    <property type="component" value="Unassembled WGS sequence"/>
</dbReference>